<name>A0A0R2XIK6_9BACT</name>
<evidence type="ECO:0000313" key="1">
    <source>
        <dbReference type="EMBL" id="KRP32846.1"/>
    </source>
</evidence>
<dbReference type="AlphaFoldDB" id="A0A0R2XIK6"/>
<proteinExistence type="predicted"/>
<accession>A0A0R2XIK6</accession>
<gene>
    <name evidence="1" type="ORF">ABS32_02270</name>
</gene>
<dbReference type="EMBL" id="LIDM01000053">
    <property type="protein sequence ID" value="KRP32846.1"/>
    <property type="molecule type" value="Genomic_DNA"/>
</dbReference>
<reference evidence="1 2" key="1">
    <citation type="submission" date="2015-10" db="EMBL/GenBank/DDBJ databases">
        <title>Metagenome-Assembled Genomes uncover a global brackish microbiome.</title>
        <authorList>
            <person name="Hugerth L.W."/>
            <person name="Larsson J."/>
            <person name="Alneberg J."/>
            <person name="Lindh M.V."/>
            <person name="Legrand C."/>
            <person name="Pinhassi J."/>
            <person name="Andersson A.F."/>
        </authorList>
    </citation>
    <scope>NUCLEOTIDE SEQUENCE [LARGE SCALE GENOMIC DNA]</scope>
    <source>
        <strain evidence="1">BACL9 MAG-120820-bin42</strain>
    </source>
</reference>
<dbReference type="Proteomes" id="UP000051557">
    <property type="component" value="Unassembled WGS sequence"/>
</dbReference>
<evidence type="ECO:0000313" key="2">
    <source>
        <dbReference type="Proteomes" id="UP000051557"/>
    </source>
</evidence>
<organism evidence="1 2">
    <name type="scientific">Verrucomicrobia subdivision 6 bacterium BACL9 MAG-120820-bin42</name>
    <dbReference type="NCBI Taxonomy" id="1655634"/>
    <lineage>
        <taxon>Bacteria</taxon>
        <taxon>Pseudomonadati</taxon>
        <taxon>Verrucomicrobiota</taxon>
        <taxon>Verrucomicrobiia</taxon>
        <taxon>Verrucomicrobiales</taxon>
        <taxon>Verrucomicrobia subdivision 6</taxon>
    </lineage>
</organism>
<comment type="caution">
    <text evidence="1">The sequence shown here is derived from an EMBL/GenBank/DDBJ whole genome shotgun (WGS) entry which is preliminary data.</text>
</comment>
<protein>
    <submittedName>
        <fullName evidence="1">Uncharacterized protein</fullName>
    </submittedName>
</protein>
<sequence length="153" mass="17455">MGRLSRLLLSHLPLGRYVRLSLGDLTKTQVAREYPKQKAGLDEKKKPFKMLNMKRHLLILATLLTSVTLLAEPATEKMQFESDTNSMSKAEVKMYMGRDPDEVITPHLWRYSGNFTSKKFGEGMDSYNTVDITFGMLTDSHKYGVVGYTWSVQ</sequence>